<proteinExistence type="predicted"/>
<dbReference type="InterPro" id="IPR000835">
    <property type="entry name" value="HTH_MarR-typ"/>
</dbReference>
<accession>A0ABZ3H458</accession>
<dbReference type="SUPFAM" id="SSF46785">
    <property type="entry name" value="Winged helix' DNA-binding domain"/>
    <property type="match status" value="1"/>
</dbReference>
<keyword evidence="3" id="KW-0804">Transcription</keyword>
<name>A0ABZ3H458_GEOAI</name>
<feature type="domain" description="HTH marR-type" evidence="4">
    <location>
        <begin position="1"/>
        <end position="127"/>
    </location>
</feature>
<dbReference type="InterPro" id="IPR036390">
    <property type="entry name" value="WH_DNA-bd_sf"/>
</dbReference>
<dbReference type="InterPro" id="IPR011991">
    <property type="entry name" value="ArsR-like_HTH"/>
</dbReference>
<dbReference type="PANTHER" id="PTHR42756">
    <property type="entry name" value="TRANSCRIPTIONAL REGULATOR, MARR"/>
    <property type="match status" value="1"/>
</dbReference>
<dbReference type="PROSITE" id="PS50995">
    <property type="entry name" value="HTH_MARR_2"/>
    <property type="match status" value="1"/>
</dbReference>
<reference evidence="5 6" key="1">
    <citation type="submission" date="2021-11" db="EMBL/GenBank/DDBJ databases">
        <title>Whole genome of Geoglobus acetivorans.</title>
        <authorList>
            <person name="Liu D."/>
        </authorList>
    </citation>
    <scope>NUCLEOTIDE SEQUENCE [LARGE SCALE GENOMIC DNA]</scope>
    <source>
        <strain evidence="5 6">SBH6</strain>
    </source>
</reference>
<dbReference type="Gene3D" id="1.10.10.10">
    <property type="entry name" value="Winged helix-like DNA-binding domain superfamily/Winged helix DNA-binding domain"/>
    <property type="match status" value="1"/>
</dbReference>
<evidence type="ECO:0000256" key="3">
    <source>
        <dbReference type="ARBA" id="ARBA00023163"/>
    </source>
</evidence>
<keyword evidence="6" id="KW-1185">Reference proteome</keyword>
<evidence type="ECO:0000313" key="5">
    <source>
        <dbReference type="EMBL" id="XAT64351.1"/>
    </source>
</evidence>
<keyword evidence="2" id="KW-0238">DNA-binding</keyword>
<dbReference type="SMART" id="SM00347">
    <property type="entry name" value="HTH_MARR"/>
    <property type="match status" value="1"/>
</dbReference>
<evidence type="ECO:0000256" key="2">
    <source>
        <dbReference type="ARBA" id="ARBA00023125"/>
    </source>
</evidence>
<evidence type="ECO:0000313" key="6">
    <source>
        <dbReference type="Proteomes" id="UP001492541"/>
    </source>
</evidence>
<dbReference type="Pfam" id="PF12802">
    <property type="entry name" value="MarR_2"/>
    <property type="match status" value="1"/>
</dbReference>
<organism evidence="5 6">
    <name type="scientific">Geoglobus acetivorans</name>
    <dbReference type="NCBI Taxonomy" id="565033"/>
    <lineage>
        <taxon>Archaea</taxon>
        <taxon>Methanobacteriati</taxon>
        <taxon>Methanobacteriota</taxon>
        <taxon>Archaeoglobi</taxon>
        <taxon>Archaeoglobales</taxon>
        <taxon>Archaeoglobaceae</taxon>
        <taxon>Geoglobus</taxon>
    </lineage>
</organism>
<dbReference type="PANTHER" id="PTHR42756:SF1">
    <property type="entry name" value="TRANSCRIPTIONAL REPRESSOR OF EMRAB OPERON"/>
    <property type="match status" value="1"/>
</dbReference>
<dbReference type="PRINTS" id="PR00598">
    <property type="entry name" value="HTHMARR"/>
</dbReference>
<evidence type="ECO:0000256" key="1">
    <source>
        <dbReference type="ARBA" id="ARBA00023015"/>
    </source>
</evidence>
<dbReference type="RefSeq" id="WP_193806033.1">
    <property type="nucleotide sequence ID" value="NZ_CP087714.1"/>
</dbReference>
<dbReference type="CDD" id="cd00090">
    <property type="entry name" value="HTH_ARSR"/>
    <property type="match status" value="1"/>
</dbReference>
<dbReference type="Proteomes" id="UP001492541">
    <property type="component" value="Chromosome"/>
</dbReference>
<evidence type="ECO:0000259" key="4">
    <source>
        <dbReference type="PROSITE" id="PS50995"/>
    </source>
</evidence>
<dbReference type="InterPro" id="IPR036388">
    <property type="entry name" value="WH-like_DNA-bd_sf"/>
</dbReference>
<protein>
    <submittedName>
        <fullName evidence="5">MarR family transcriptional regulator</fullName>
    </submittedName>
</protein>
<sequence length="132" mass="15330">MDLLKYIFLINRHVRKEVQRELGGKLNFLEFKVLLTVYRGVESQIDIVEETGLSKGTVSKALKKLEEGGFIVRKRSGRKYAVVLTESGQSIMQEFENLTDVLGRKMLAGFEDEEINALERFFRKMLENLEER</sequence>
<keyword evidence="1" id="KW-0805">Transcription regulation</keyword>
<dbReference type="EMBL" id="CP087714">
    <property type="protein sequence ID" value="XAT64351.1"/>
    <property type="molecule type" value="Genomic_DNA"/>
</dbReference>
<gene>
    <name evidence="5" type="ORF">LPQ35_03000</name>
</gene>
<dbReference type="GeneID" id="90448619"/>